<accession>A0A0C9WK52</accession>
<keyword evidence="2" id="KW-1185">Reference proteome</keyword>
<protein>
    <submittedName>
        <fullName evidence="1">Uncharacterized protein</fullName>
    </submittedName>
</protein>
<dbReference type="EMBL" id="KN838741">
    <property type="protein sequence ID" value="KIJ95839.1"/>
    <property type="molecule type" value="Genomic_DNA"/>
</dbReference>
<organism evidence="1 2">
    <name type="scientific">Laccaria amethystina LaAM-08-1</name>
    <dbReference type="NCBI Taxonomy" id="1095629"/>
    <lineage>
        <taxon>Eukaryota</taxon>
        <taxon>Fungi</taxon>
        <taxon>Dikarya</taxon>
        <taxon>Basidiomycota</taxon>
        <taxon>Agaricomycotina</taxon>
        <taxon>Agaricomycetes</taxon>
        <taxon>Agaricomycetidae</taxon>
        <taxon>Agaricales</taxon>
        <taxon>Agaricineae</taxon>
        <taxon>Hydnangiaceae</taxon>
        <taxon>Laccaria</taxon>
    </lineage>
</organism>
<evidence type="ECO:0000313" key="1">
    <source>
        <dbReference type="EMBL" id="KIJ95839.1"/>
    </source>
</evidence>
<dbReference type="HOGENOM" id="CLU_1713557_0_0_1"/>
<sequence>MLLIQDSTSVCSLNTQFPPTATAHGKQLTSYTLQNLLTHPSDSLTRFHPNDGPFWRSWLLCAVKDADWAGVSEMSCAGSPSMNRLSLWDDATATRDSQADPFYLTASCQRRMTTTKLLQSPHIYKTHSTVHRSHYLPYASPSRYALPSVRIVG</sequence>
<reference evidence="1 2" key="1">
    <citation type="submission" date="2014-04" db="EMBL/GenBank/DDBJ databases">
        <authorList>
            <consortium name="DOE Joint Genome Institute"/>
            <person name="Kuo A."/>
            <person name="Kohler A."/>
            <person name="Nagy L.G."/>
            <person name="Floudas D."/>
            <person name="Copeland A."/>
            <person name="Barry K.W."/>
            <person name="Cichocki N."/>
            <person name="Veneault-Fourrey C."/>
            <person name="LaButti K."/>
            <person name="Lindquist E.A."/>
            <person name="Lipzen A."/>
            <person name="Lundell T."/>
            <person name="Morin E."/>
            <person name="Murat C."/>
            <person name="Sun H."/>
            <person name="Tunlid A."/>
            <person name="Henrissat B."/>
            <person name="Grigoriev I.V."/>
            <person name="Hibbett D.S."/>
            <person name="Martin F."/>
            <person name="Nordberg H.P."/>
            <person name="Cantor M.N."/>
            <person name="Hua S.X."/>
        </authorList>
    </citation>
    <scope>NUCLEOTIDE SEQUENCE [LARGE SCALE GENOMIC DNA]</scope>
    <source>
        <strain evidence="1 2">LaAM-08-1</strain>
    </source>
</reference>
<proteinExistence type="predicted"/>
<reference evidence="2" key="2">
    <citation type="submission" date="2015-01" db="EMBL/GenBank/DDBJ databases">
        <title>Evolutionary Origins and Diversification of the Mycorrhizal Mutualists.</title>
        <authorList>
            <consortium name="DOE Joint Genome Institute"/>
            <consortium name="Mycorrhizal Genomics Consortium"/>
            <person name="Kohler A."/>
            <person name="Kuo A."/>
            <person name="Nagy L.G."/>
            <person name="Floudas D."/>
            <person name="Copeland A."/>
            <person name="Barry K.W."/>
            <person name="Cichocki N."/>
            <person name="Veneault-Fourrey C."/>
            <person name="LaButti K."/>
            <person name="Lindquist E.A."/>
            <person name="Lipzen A."/>
            <person name="Lundell T."/>
            <person name="Morin E."/>
            <person name="Murat C."/>
            <person name="Riley R."/>
            <person name="Ohm R."/>
            <person name="Sun H."/>
            <person name="Tunlid A."/>
            <person name="Henrissat B."/>
            <person name="Grigoriev I.V."/>
            <person name="Hibbett D.S."/>
            <person name="Martin F."/>
        </authorList>
    </citation>
    <scope>NUCLEOTIDE SEQUENCE [LARGE SCALE GENOMIC DNA]</scope>
    <source>
        <strain evidence="2">LaAM-08-1</strain>
    </source>
</reference>
<dbReference type="Proteomes" id="UP000054477">
    <property type="component" value="Unassembled WGS sequence"/>
</dbReference>
<name>A0A0C9WK52_9AGAR</name>
<evidence type="ECO:0000313" key="2">
    <source>
        <dbReference type="Proteomes" id="UP000054477"/>
    </source>
</evidence>
<dbReference type="AlphaFoldDB" id="A0A0C9WK52"/>
<gene>
    <name evidence="1" type="ORF">K443DRAFT_314224</name>
</gene>